<name>A0ABP3FKY7_9ACTN</name>
<feature type="compositionally biased region" description="Polar residues" evidence="1">
    <location>
        <begin position="26"/>
        <end position="37"/>
    </location>
</feature>
<evidence type="ECO:0000313" key="3">
    <source>
        <dbReference type="Proteomes" id="UP001501867"/>
    </source>
</evidence>
<protein>
    <submittedName>
        <fullName evidence="2">Uncharacterized protein</fullName>
    </submittedName>
</protein>
<evidence type="ECO:0000256" key="1">
    <source>
        <dbReference type="SAM" id="MobiDB-lite"/>
    </source>
</evidence>
<evidence type="ECO:0000313" key="2">
    <source>
        <dbReference type="EMBL" id="GAA0317712.1"/>
    </source>
</evidence>
<gene>
    <name evidence="2" type="ORF">GCM10010302_65990</name>
</gene>
<keyword evidence="3" id="KW-1185">Reference proteome</keyword>
<organism evidence="2 3">
    <name type="scientific">Streptomyces polychromogenes</name>
    <dbReference type="NCBI Taxonomy" id="67342"/>
    <lineage>
        <taxon>Bacteria</taxon>
        <taxon>Bacillati</taxon>
        <taxon>Actinomycetota</taxon>
        <taxon>Actinomycetes</taxon>
        <taxon>Kitasatosporales</taxon>
        <taxon>Streptomycetaceae</taxon>
        <taxon>Streptomyces</taxon>
    </lineage>
</organism>
<dbReference type="Proteomes" id="UP001501867">
    <property type="component" value="Unassembled WGS sequence"/>
</dbReference>
<comment type="caution">
    <text evidence="2">The sequence shown here is derived from an EMBL/GenBank/DDBJ whole genome shotgun (WGS) entry which is preliminary data.</text>
</comment>
<feature type="region of interest" description="Disordered" evidence="1">
    <location>
        <begin position="1"/>
        <end position="40"/>
    </location>
</feature>
<reference evidence="3" key="1">
    <citation type="journal article" date="2019" name="Int. J. Syst. Evol. Microbiol.">
        <title>The Global Catalogue of Microorganisms (GCM) 10K type strain sequencing project: providing services to taxonomists for standard genome sequencing and annotation.</title>
        <authorList>
            <consortium name="The Broad Institute Genomics Platform"/>
            <consortium name="The Broad Institute Genome Sequencing Center for Infectious Disease"/>
            <person name="Wu L."/>
            <person name="Ma J."/>
        </authorList>
    </citation>
    <scope>NUCLEOTIDE SEQUENCE [LARGE SCALE GENOMIC DNA]</scope>
    <source>
        <strain evidence="3">JCM 4505</strain>
    </source>
</reference>
<sequence>MDPIIARQGRSRHCVPRQGTERQDSRGSQGFVRSQRTGEAHMSAIKTSAKQFKYVMGAMTSVFFSYCSVS</sequence>
<accession>A0ABP3FKY7</accession>
<dbReference type="EMBL" id="BAAABV010000028">
    <property type="protein sequence ID" value="GAA0317712.1"/>
    <property type="molecule type" value="Genomic_DNA"/>
</dbReference>
<proteinExistence type="predicted"/>